<dbReference type="Gene3D" id="3.40.640.10">
    <property type="entry name" value="Type I PLP-dependent aspartate aminotransferase-like (Major domain)"/>
    <property type="match status" value="1"/>
</dbReference>
<dbReference type="Gene3D" id="3.90.1150.10">
    <property type="entry name" value="Aspartate Aminotransferase, domain 1"/>
    <property type="match status" value="1"/>
</dbReference>
<comment type="cofactor">
    <cofactor evidence="1 7">
        <name>pyridoxal 5'-phosphate</name>
        <dbReference type="ChEBI" id="CHEBI:597326"/>
    </cofactor>
</comment>
<evidence type="ECO:0000256" key="3">
    <source>
        <dbReference type="ARBA" id="ARBA00022723"/>
    </source>
</evidence>
<proteinExistence type="inferred from homology"/>
<name>A0A073JPI1_LIMRT</name>
<evidence type="ECO:0000313" key="10">
    <source>
        <dbReference type="Proteomes" id="UP000027731"/>
    </source>
</evidence>
<reference evidence="9 10" key="1">
    <citation type="submission" date="2014-06" db="EMBL/GenBank/DDBJ databases">
        <title>Genetic determinant of reutericyclin biosynthesis of Lactobacillus reuteri.</title>
        <authorList>
            <person name="Lin X."/>
            <person name="Duar R."/>
            <person name="Walter J."/>
            <person name="Gaenzle M."/>
        </authorList>
    </citation>
    <scope>NUCLEOTIDE SEQUENCE [LARGE SCALE GENOMIC DNA]</scope>
    <source>
        <strain evidence="9 10">LTH2584</strain>
    </source>
</reference>
<evidence type="ECO:0000256" key="7">
    <source>
        <dbReference type="RuleBase" id="RU004504"/>
    </source>
</evidence>
<organism evidence="9 10">
    <name type="scientific">Limosilactobacillus reuteri</name>
    <name type="common">Lactobacillus reuteri</name>
    <dbReference type="NCBI Taxonomy" id="1598"/>
    <lineage>
        <taxon>Bacteria</taxon>
        <taxon>Bacillati</taxon>
        <taxon>Bacillota</taxon>
        <taxon>Bacilli</taxon>
        <taxon>Lactobacillales</taxon>
        <taxon>Lactobacillaceae</taxon>
        <taxon>Limosilactobacillus</taxon>
    </lineage>
</organism>
<dbReference type="Pfam" id="PF00266">
    <property type="entry name" value="Aminotran_5"/>
    <property type="match status" value="1"/>
</dbReference>
<dbReference type="Gene3D" id="1.10.260.50">
    <property type="match status" value="1"/>
</dbReference>
<keyword evidence="3" id="KW-0479">Metal-binding</keyword>
<dbReference type="InterPro" id="IPR016454">
    <property type="entry name" value="Cysteine_dSase"/>
</dbReference>
<evidence type="ECO:0000256" key="4">
    <source>
        <dbReference type="ARBA" id="ARBA00022898"/>
    </source>
</evidence>
<dbReference type="PIRSF" id="PIRSF005572">
    <property type="entry name" value="NifS"/>
    <property type="match status" value="1"/>
</dbReference>
<feature type="domain" description="Aminotransferase class V" evidence="8">
    <location>
        <begin position="2"/>
        <end position="366"/>
    </location>
</feature>
<dbReference type="PANTHER" id="PTHR11601:SF50">
    <property type="entry name" value="CYSTEINE DESULFURASE ISCS 2-RELATED"/>
    <property type="match status" value="1"/>
</dbReference>
<dbReference type="GO" id="GO:0008483">
    <property type="term" value="F:transaminase activity"/>
    <property type="evidence" value="ECO:0007669"/>
    <property type="project" value="UniProtKB-KW"/>
</dbReference>
<dbReference type="AlphaFoldDB" id="A0A073JPI1"/>
<comment type="similarity">
    <text evidence="2">Belongs to the class-V pyridoxal-phosphate-dependent aminotransferase family. NifS/IscS subfamily.</text>
</comment>
<dbReference type="InterPro" id="IPR015422">
    <property type="entry name" value="PyrdxlP-dep_Trfase_small"/>
</dbReference>
<evidence type="ECO:0000259" key="8">
    <source>
        <dbReference type="Pfam" id="PF00266"/>
    </source>
</evidence>
<accession>A0A073JPI1</accession>
<dbReference type="GO" id="GO:0051536">
    <property type="term" value="F:iron-sulfur cluster binding"/>
    <property type="evidence" value="ECO:0007669"/>
    <property type="project" value="UniProtKB-KW"/>
</dbReference>
<dbReference type="InterPro" id="IPR015424">
    <property type="entry name" value="PyrdxlP-dep_Trfase"/>
</dbReference>
<evidence type="ECO:0000313" key="9">
    <source>
        <dbReference type="EMBL" id="KEK16762.1"/>
    </source>
</evidence>
<dbReference type="GO" id="GO:0046872">
    <property type="term" value="F:metal ion binding"/>
    <property type="evidence" value="ECO:0007669"/>
    <property type="project" value="UniProtKB-KW"/>
</dbReference>
<sequence length="382" mass="42170">MIYFDNSATTKILPDVLSTYETVSQKIWGNPSSLHNFGENAWNLQEQARQQIAKLFGVKPSEIIFTSGGSEGDNWVIKGTAMAKHRFGKHIITTSVEHAAVKNALEQLKDFGFEVTYLPVDKEGRINPDDVKAAIRPDTILVSIMAVNNEIGTIQPIKEVGEILKDYPNIHFMVDAVQAIGKGLDNQVFSDRVDFATFSGHKFHAPRGTGFVYVKSGRKLEPLIAGGGQERTLRNGTENTPGNVAMAKAIRLVKENEAESVKREQAIKERIYDHLSKFDHVKLISGRDQGFASHVLCFAIVGVRGETIVHAFEDKDIYISTTSACSSKKHSEAGTLAAMKVPENIATSAVRISLGDQNTLEEADQFNKTFDKLYAGFKKIIE</sequence>
<gene>
    <name evidence="9" type="ORF">LR3_10335</name>
</gene>
<dbReference type="InterPro" id="IPR000192">
    <property type="entry name" value="Aminotrans_V_dom"/>
</dbReference>
<dbReference type="SUPFAM" id="SSF53383">
    <property type="entry name" value="PLP-dependent transferases"/>
    <property type="match status" value="1"/>
</dbReference>
<dbReference type="InterPro" id="IPR015421">
    <property type="entry name" value="PyrdxlP-dep_Trfase_major"/>
</dbReference>
<dbReference type="PATRIC" id="fig|1598.90.peg.19"/>
<keyword evidence="4" id="KW-0663">Pyridoxal phosphate</keyword>
<keyword evidence="9" id="KW-0032">Aminotransferase</keyword>
<evidence type="ECO:0000256" key="2">
    <source>
        <dbReference type="ARBA" id="ARBA00006490"/>
    </source>
</evidence>
<dbReference type="EMBL" id="JOSX01000002">
    <property type="protein sequence ID" value="KEK16762.1"/>
    <property type="molecule type" value="Genomic_DNA"/>
</dbReference>
<keyword evidence="6" id="KW-0411">Iron-sulfur</keyword>
<protein>
    <submittedName>
        <fullName evidence="9">Aminotransferase V</fullName>
    </submittedName>
</protein>
<evidence type="ECO:0000256" key="5">
    <source>
        <dbReference type="ARBA" id="ARBA00023004"/>
    </source>
</evidence>
<dbReference type="InterPro" id="IPR020578">
    <property type="entry name" value="Aminotrans_V_PyrdxlP_BS"/>
</dbReference>
<keyword evidence="9" id="KW-0808">Transferase</keyword>
<evidence type="ECO:0000256" key="1">
    <source>
        <dbReference type="ARBA" id="ARBA00001933"/>
    </source>
</evidence>
<dbReference type="PROSITE" id="PS00595">
    <property type="entry name" value="AA_TRANSFER_CLASS_5"/>
    <property type="match status" value="1"/>
</dbReference>
<evidence type="ECO:0000256" key="6">
    <source>
        <dbReference type="ARBA" id="ARBA00023014"/>
    </source>
</evidence>
<comment type="caution">
    <text evidence="9">The sequence shown here is derived from an EMBL/GenBank/DDBJ whole genome shotgun (WGS) entry which is preliminary data.</text>
</comment>
<dbReference type="Proteomes" id="UP000027731">
    <property type="component" value="Unassembled WGS sequence"/>
</dbReference>
<keyword evidence="5" id="KW-0408">Iron</keyword>
<dbReference type="PANTHER" id="PTHR11601">
    <property type="entry name" value="CYSTEINE DESULFURYLASE FAMILY MEMBER"/>
    <property type="match status" value="1"/>
</dbReference>